<dbReference type="Proteomes" id="UP000190959">
    <property type="component" value="Unassembled WGS sequence"/>
</dbReference>
<dbReference type="InterPro" id="IPR035996">
    <property type="entry name" value="4pyrrol_Methylase_sf"/>
</dbReference>
<dbReference type="EC" id="2.1.1.271" evidence="11"/>
<dbReference type="InterPro" id="IPR050161">
    <property type="entry name" value="Siro_Cobalamin_biosynth"/>
</dbReference>
<dbReference type="Gene3D" id="3.40.1010.10">
    <property type="entry name" value="Cobalt-precorrin-4 Transmethylase, Domain 1"/>
    <property type="match status" value="1"/>
</dbReference>
<dbReference type="OrthoDB" id="9815856at2"/>
<sequence>MIYFIGAGPGAADLITVRGRDLLERADVVIYAGSLVSKEHLEYCRPDVQIYNSANMTLEDVMEIMTMEEQMGKLVVRLHTGDPSIYGAIREQMVELDRVSIPYEVVPGVSSFTGAAAAINREFTLPGVSQTVILTRIEGRTPVPANEDLETLASIGASMAIFLSISMIDKVVEKLRKGYKKNVSIAVVERATWPDQRVIMGTLDDIAEKVKENNITKCAQILVGDFIDSDFEKSLLYDKSFSHMFRDAEDTSNESK</sequence>
<dbReference type="Proteomes" id="UP000587880">
    <property type="component" value="Unassembled WGS sequence"/>
</dbReference>
<organism evidence="9 13">
    <name type="scientific">Clostridium beijerinckii</name>
    <name type="common">Clostridium MP</name>
    <dbReference type="NCBI Taxonomy" id="1520"/>
    <lineage>
        <taxon>Bacteria</taxon>
        <taxon>Bacillati</taxon>
        <taxon>Bacillota</taxon>
        <taxon>Clostridia</taxon>
        <taxon>Eubacteriales</taxon>
        <taxon>Clostridiaceae</taxon>
        <taxon>Clostridium</taxon>
    </lineage>
</organism>
<dbReference type="NCBIfam" id="TIGR01465">
    <property type="entry name" value="cobM_cbiF"/>
    <property type="match status" value="1"/>
</dbReference>
<dbReference type="RefSeq" id="WP_041897259.1">
    <property type="nucleotide sequence ID" value="NZ_CP010086.2"/>
</dbReference>
<evidence type="ECO:0000256" key="2">
    <source>
        <dbReference type="ARBA" id="ARBA00005879"/>
    </source>
</evidence>
<evidence type="ECO:0000256" key="5">
    <source>
        <dbReference type="ARBA" id="ARBA00022679"/>
    </source>
</evidence>
<keyword evidence="3" id="KW-0169">Cobalamin biosynthesis</keyword>
<evidence type="ECO:0000256" key="6">
    <source>
        <dbReference type="ARBA" id="ARBA00022691"/>
    </source>
</evidence>
<dbReference type="PROSITE" id="PS00840">
    <property type="entry name" value="SUMT_2"/>
    <property type="match status" value="1"/>
</dbReference>
<dbReference type="InterPro" id="IPR014777">
    <property type="entry name" value="4pyrrole_Mease_sub1"/>
</dbReference>
<reference evidence="10 16" key="5">
    <citation type="submission" date="2020-04" db="EMBL/GenBank/DDBJ databases">
        <authorList>
            <person name="Hitch T.C.A."/>
            <person name="Wylensek D."/>
            <person name="Clavel T."/>
        </authorList>
    </citation>
    <scope>NUCLEOTIDE SEQUENCE [LARGE SCALE GENOMIC DNA]</scope>
    <source>
        <strain evidence="10 16">WB01_NA02</strain>
    </source>
</reference>
<keyword evidence="6" id="KW-0949">S-adenosyl-L-methionine</keyword>
<dbReference type="EMBL" id="JABAGD010000023">
    <property type="protein sequence ID" value="NMF05812.1"/>
    <property type="molecule type" value="Genomic_DNA"/>
</dbReference>
<name>A0A0B5QFP7_CLOBE</name>
<protein>
    <submittedName>
        <fullName evidence="9 10">Precorrin-4 C(11)-methyltransferase</fullName>
        <ecNumber evidence="11">2.1.1.271</ecNumber>
        <ecNumber evidence="10">2.1.1.133</ecNumber>
    </submittedName>
</protein>
<evidence type="ECO:0000256" key="1">
    <source>
        <dbReference type="ARBA" id="ARBA00004953"/>
    </source>
</evidence>
<dbReference type="EMBL" id="LZZI01000068">
    <property type="protein sequence ID" value="OOM59745.1"/>
    <property type="molecule type" value="Genomic_DNA"/>
</dbReference>
<dbReference type="Pfam" id="PF00590">
    <property type="entry name" value="TP_methylase"/>
    <property type="match status" value="1"/>
</dbReference>
<dbReference type="EMBL" id="CP010086">
    <property type="protein sequence ID" value="AJG99785.1"/>
    <property type="molecule type" value="Genomic_DNA"/>
</dbReference>
<evidence type="ECO:0000313" key="11">
    <source>
        <dbReference type="EMBL" id="OOM59745.1"/>
    </source>
</evidence>
<proteinExistence type="inferred from homology"/>
<dbReference type="CDD" id="cd11641">
    <property type="entry name" value="Precorrin-4_C11-MT"/>
    <property type="match status" value="1"/>
</dbReference>
<evidence type="ECO:0000313" key="9">
    <source>
        <dbReference type="EMBL" id="AJG99785.1"/>
    </source>
</evidence>
<reference evidence="9" key="2">
    <citation type="submission" date="2016-02" db="EMBL/GenBank/DDBJ databases">
        <title>Genome sequence of Clostridium beijerinckii strain 59B.</title>
        <authorList>
            <person name="Little G.T."/>
            <person name="Minton N.P."/>
        </authorList>
    </citation>
    <scope>NUCLEOTIDE SEQUENCE</scope>
    <source>
        <strain evidence="9">NCIMB 14988</strain>
    </source>
</reference>
<dbReference type="InterPro" id="IPR000878">
    <property type="entry name" value="4pyrrol_Mease"/>
</dbReference>
<dbReference type="InterPro" id="IPR006362">
    <property type="entry name" value="Cbl_synth_CobM/CibF"/>
</dbReference>
<evidence type="ECO:0000256" key="3">
    <source>
        <dbReference type="ARBA" id="ARBA00022573"/>
    </source>
</evidence>
<dbReference type="InterPro" id="IPR014776">
    <property type="entry name" value="4pyrrole_Mease_sub2"/>
</dbReference>
<evidence type="ECO:0000259" key="8">
    <source>
        <dbReference type="Pfam" id="PF00590"/>
    </source>
</evidence>
<dbReference type="InterPro" id="IPR003043">
    <property type="entry name" value="Uropor_MeTrfase_CS"/>
</dbReference>
<dbReference type="PROSITE" id="PS00839">
    <property type="entry name" value="SUMT_1"/>
    <property type="match status" value="1"/>
</dbReference>
<dbReference type="Gene3D" id="3.30.950.10">
    <property type="entry name" value="Methyltransferase, Cobalt-precorrin-4 Transmethylase, Domain 2"/>
    <property type="match status" value="1"/>
</dbReference>
<dbReference type="EC" id="2.1.1.133" evidence="10"/>
<dbReference type="Proteomes" id="UP000031866">
    <property type="component" value="Chromosome"/>
</dbReference>
<reference evidence="12 14" key="4">
    <citation type="submission" date="2017-02" db="EMBL/GenBank/DDBJ databases">
        <title>Genome sequence of Clostridium beijerinckii Br21.</title>
        <authorList>
            <person name="Fonseca B.C."/>
            <person name="Guazzaroni M.E."/>
            <person name="Riano-Pachon D.M."/>
            <person name="Reginatto V."/>
        </authorList>
    </citation>
    <scope>NUCLEOTIDE SEQUENCE [LARGE SCALE GENOMIC DNA]</scope>
    <source>
        <strain evidence="12 14">Br21</strain>
    </source>
</reference>
<evidence type="ECO:0000313" key="10">
    <source>
        <dbReference type="EMBL" id="NMF05812.1"/>
    </source>
</evidence>
<dbReference type="EMBL" id="MWMH01000003">
    <property type="protein sequence ID" value="OOP73652.1"/>
    <property type="molecule type" value="Genomic_DNA"/>
</dbReference>
<keyword evidence="4 7" id="KW-0489">Methyltransferase</keyword>
<keyword evidence="5 7" id="KW-0808">Transferase</keyword>
<evidence type="ECO:0000313" key="15">
    <source>
        <dbReference type="Proteomes" id="UP000190973"/>
    </source>
</evidence>
<dbReference type="SUPFAM" id="SSF53790">
    <property type="entry name" value="Tetrapyrrole methylase"/>
    <property type="match status" value="1"/>
</dbReference>
<evidence type="ECO:0000313" key="16">
    <source>
        <dbReference type="Proteomes" id="UP000587880"/>
    </source>
</evidence>
<dbReference type="Proteomes" id="UP000190973">
    <property type="component" value="Unassembled WGS sequence"/>
</dbReference>
<dbReference type="AlphaFoldDB" id="A0A0B5QFP7"/>
<evidence type="ECO:0000313" key="12">
    <source>
        <dbReference type="EMBL" id="OOP73652.1"/>
    </source>
</evidence>
<dbReference type="PANTHER" id="PTHR45790">
    <property type="entry name" value="SIROHEME SYNTHASE-RELATED"/>
    <property type="match status" value="1"/>
</dbReference>
<comment type="pathway">
    <text evidence="1">Cofactor biosynthesis; adenosylcobalamin biosynthesis.</text>
</comment>
<dbReference type="STRING" id="1520.LF65_03220"/>
<dbReference type="GO" id="GO:0032259">
    <property type="term" value="P:methylation"/>
    <property type="evidence" value="ECO:0007669"/>
    <property type="project" value="UniProtKB-KW"/>
</dbReference>
<evidence type="ECO:0000313" key="13">
    <source>
        <dbReference type="Proteomes" id="UP000031866"/>
    </source>
</evidence>
<dbReference type="KEGG" id="cbei:LF65_03220"/>
<comment type="similarity">
    <text evidence="2 7">Belongs to the precorrin methyltransferase family.</text>
</comment>
<gene>
    <name evidence="9" type="primary">cbiF</name>
    <name evidence="10" type="synonym">cobM</name>
    <name evidence="12" type="ORF">CBEIBR21_11540</name>
    <name evidence="11" type="ORF">CLBCK_33360</name>
    <name evidence="10" type="ORF">HF849_13860</name>
    <name evidence="9" type="ORF">LF65_03220</name>
</gene>
<evidence type="ECO:0000313" key="14">
    <source>
        <dbReference type="Proteomes" id="UP000190959"/>
    </source>
</evidence>
<dbReference type="PANTHER" id="PTHR45790:SF4">
    <property type="entry name" value="COBALT-PRECORRIN-4 C(11)-METHYLTRANSFERASE"/>
    <property type="match status" value="1"/>
</dbReference>
<evidence type="ECO:0000256" key="7">
    <source>
        <dbReference type="RuleBase" id="RU003960"/>
    </source>
</evidence>
<reference evidence="11 15" key="3">
    <citation type="submission" date="2016-05" db="EMBL/GenBank/DDBJ databases">
        <title>Microbial solvent formation.</title>
        <authorList>
            <person name="Poehlein A."/>
            <person name="Montoya Solano J.D."/>
            <person name="Flitsch S."/>
            <person name="Krabben P."/>
            <person name="Duerre P."/>
            <person name="Daniel R."/>
        </authorList>
    </citation>
    <scope>NUCLEOTIDE SEQUENCE [LARGE SCALE GENOMIC DNA]</scope>
    <source>
        <strain evidence="11 15">DSM 53</strain>
    </source>
</reference>
<reference evidence="13" key="1">
    <citation type="submission" date="2014-12" db="EMBL/GenBank/DDBJ databases">
        <title>Genome sequence of Clostridium beijerinckii strain 59B.</title>
        <authorList>
            <person name="Little G.T."/>
            <person name="Minton N.P."/>
        </authorList>
    </citation>
    <scope>NUCLEOTIDE SEQUENCE [LARGE SCALE GENOMIC DNA]</scope>
    <source>
        <strain evidence="13">59B</strain>
    </source>
</reference>
<accession>A0A0B5QFP7</accession>
<dbReference type="GO" id="GO:0046026">
    <property type="term" value="F:precorrin-4 C11-methyltransferase activity"/>
    <property type="evidence" value="ECO:0007669"/>
    <property type="project" value="UniProtKB-EC"/>
</dbReference>
<evidence type="ECO:0000256" key="4">
    <source>
        <dbReference type="ARBA" id="ARBA00022603"/>
    </source>
</evidence>
<dbReference type="UniPathway" id="UPA00148"/>
<dbReference type="GO" id="GO:0009236">
    <property type="term" value="P:cobalamin biosynthetic process"/>
    <property type="evidence" value="ECO:0007669"/>
    <property type="project" value="UniProtKB-UniPathway"/>
</dbReference>
<feature type="domain" description="Tetrapyrrole methylase" evidence="8">
    <location>
        <begin position="1"/>
        <end position="206"/>
    </location>
</feature>